<dbReference type="OMA" id="GCSVGMS"/>
<dbReference type="InterPro" id="IPR013216">
    <property type="entry name" value="Methyltransf_11"/>
</dbReference>
<gene>
    <name evidence="2" type="ORF">ZOSMA_30G00370</name>
</gene>
<keyword evidence="2" id="KW-0808">Transferase</keyword>
<dbReference type="GO" id="GO:0008757">
    <property type="term" value="F:S-adenosylmethionine-dependent methyltransferase activity"/>
    <property type="evidence" value="ECO:0007669"/>
    <property type="project" value="InterPro"/>
</dbReference>
<dbReference type="CDD" id="cd02440">
    <property type="entry name" value="AdoMet_MTases"/>
    <property type="match status" value="1"/>
</dbReference>
<dbReference type="PANTHER" id="PTHR42912">
    <property type="entry name" value="METHYLTRANSFERASE"/>
    <property type="match status" value="1"/>
</dbReference>
<sequence length="366" mass="41024">MATFSLQFPPAKFSTLGESGVIRREILSCRRIPGSLRVLPHASTSSEVGILEKPRWIGETPLSRLVGALIGFKPLFNIMKYFARQVLIRTAEKSNFPWNEMAKEILESNVYEEMDKVRDSNLVYPDYYLKPFHAYSEGNLSWLAAAEAEAATMTMAKRAFPDVSSIYEANSILRKKWLQTIEKHILQYSGNTAVNDVLDIGCSVGMSTSYLASQFPTANVVGLDLSPYFIAVAQFKDNKKISESKKVTWIHANAESTGLPSNSFDLVSISYMFHECPARATKAVLKEAYRLIRSKGTIAVTDNSPKSKTIQNLPPSLFTLMKSTEPFLDEFYLLDLDETMREAGFENVNSVFINPRHITVTGTVEK</sequence>
<dbReference type="OrthoDB" id="2013972at2759"/>
<dbReference type="GO" id="GO:0008168">
    <property type="term" value="F:methyltransferase activity"/>
    <property type="evidence" value="ECO:0000318"/>
    <property type="project" value="GO_Central"/>
</dbReference>
<name>A0A0K9P9W5_ZOSMR</name>
<accession>A0A0K9P9W5</accession>
<reference evidence="3" key="1">
    <citation type="journal article" date="2016" name="Nature">
        <title>The genome of the seagrass Zostera marina reveals angiosperm adaptation to the sea.</title>
        <authorList>
            <person name="Olsen J.L."/>
            <person name="Rouze P."/>
            <person name="Verhelst B."/>
            <person name="Lin Y.-C."/>
            <person name="Bayer T."/>
            <person name="Collen J."/>
            <person name="Dattolo E."/>
            <person name="De Paoli E."/>
            <person name="Dittami S."/>
            <person name="Maumus F."/>
            <person name="Michel G."/>
            <person name="Kersting A."/>
            <person name="Lauritano C."/>
            <person name="Lohaus R."/>
            <person name="Toepel M."/>
            <person name="Tonon T."/>
            <person name="Vanneste K."/>
            <person name="Amirebrahimi M."/>
            <person name="Brakel J."/>
            <person name="Bostroem C."/>
            <person name="Chovatia M."/>
            <person name="Grimwood J."/>
            <person name="Jenkins J.W."/>
            <person name="Jueterbock A."/>
            <person name="Mraz A."/>
            <person name="Stam W.T."/>
            <person name="Tice H."/>
            <person name="Bornberg-Bauer E."/>
            <person name="Green P.J."/>
            <person name="Pearson G.A."/>
            <person name="Procaccini G."/>
            <person name="Duarte C.M."/>
            <person name="Schmutz J."/>
            <person name="Reusch T.B.H."/>
            <person name="Van de Peer Y."/>
        </authorList>
    </citation>
    <scope>NUCLEOTIDE SEQUENCE [LARGE SCALE GENOMIC DNA]</scope>
    <source>
        <strain evidence="3">cv. Finnish</strain>
    </source>
</reference>
<dbReference type="EMBL" id="LFYR01001011">
    <property type="protein sequence ID" value="KMZ65756.1"/>
    <property type="molecule type" value="Genomic_DNA"/>
</dbReference>
<dbReference type="InterPro" id="IPR050508">
    <property type="entry name" value="Methyltransf_Superfamily"/>
</dbReference>
<organism evidence="2 3">
    <name type="scientific">Zostera marina</name>
    <name type="common">Eelgrass</name>
    <dbReference type="NCBI Taxonomy" id="29655"/>
    <lineage>
        <taxon>Eukaryota</taxon>
        <taxon>Viridiplantae</taxon>
        <taxon>Streptophyta</taxon>
        <taxon>Embryophyta</taxon>
        <taxon>Tracheophyta</taxon>
        <taxon>Spermatophyta</taxon>
        <taxon>Magnoliopsida</taxon>
        <taxon>Liliopsida</taxon>
        <taxon>Zosteraceae</taxon>
        <taxon>Zostera</taxon>
    </lineage>
</organism>
<dbReference type="AlphaFoldDB" id="A0A0K9P9W5"/>
<comment type="caution">
    <text evidence="2">The sequence shown here is derived from an EMBL/GenBank/DDBJ whole genome shotgun (WGS) entry which is preliminary data.</text>
</comment>
<dbReference type="PANTHER" id="PTHR42912:SF80">
    <property type="entry name" value="METHYLTRANSFERASE DOMAIN-CONTAINING PROTEIN"/>
    <property type="match status" value="1"/>
</dbReference>
<evidence type="ECO:0000259" key="1">
    <source>
        <dbReference type="Pfam" id="PF08241"/>
    </source>
</evidence>
<dbReference type="SUPFAM" id="SSF53335">
    <property type="entry name" value="S-adenosyl-L-methionine-dependent methyltransferases"/>
    <property type="match status" value="1"/>
</dbReference>
<dbReference type="Proteomes" id="UP000036987">
    <property type="component" value="Unassembled WGS sequence"/>
</dbReference>
<proteinExistence type="predicted"/>
<evidence type="ECO:0000313" key="3">
    <source>
        <dbReference type="Proteomes" id="UP000036987"/>
    </source>
</evidence>
<keyword evidence="3" id="KW-1185">Reference proteome</keyword>
<feature type="domain" description="Methyltransferase type 11" evidence="1">
    <location>
        <begin position="198"/>
        <end position="299"/>
    </location>
</feature>
<dbReference type="Gene3D" id="3.40.50.150">
    <property type="entry name" value="Vaccinia Virus protein VP39"/>
    <property type="match status" value="1"/>
</dbReference>
<dbReference type="InterPro" id="IPR029063">
    <property type="entry name" value="SAM-dependent_MTases_sf"/>
</dbReference>
<dbReference type="STRING" id="29655.A0A0K9P9W5"/>
<evidence type="ECO:0000313" key="2">
    <source>
        <dbReference type="EMBL" id="KMZ65756.1"/>
    </source>
</evidence>
<protein>
    <submittedName>
        <fullName evidence="2">Methyltransferase type 11</fullName>
    </submittedName>
</protein>
<dbReference type="Pfam" id="PF08241">
    <property type="entry name" value="Methyltransf_11"/>
    <property type="match status" value="1"/>
</dbReference>
<keyword evidence="2" id="KW-0489">Methyltransferase</keyword>
<dbReference type="GO" id="GO:0032259">
    <property type="term" value="P:methylation"/>
    <property type="evidence" value="ECO:0007669"/>
    <property type="project" value="UniProtKB-KW"/>
</dbReference>